<dbReference type="InterPro" id="IPR000380">
    <property type="entry name" value="Topo_IA"/>
</dbReference>
<dbReference type="PROSITE" id="PS52039">
    <property type="entry name" value="TOPO_IA_2"/>
    <property type="match status" value="1"/>
</dbReference>
<dbReference type="InterPro" id="IPR023405">
    <property type="entry name" value="Topo_IA_core_domain"/>
</dbReference>
<keyword evidence="5" id="KW-0460">Magnesium</keyword>
<evidence type="ECO:0000259" key="9">
    <source>
        <dbReference type="PROSITE" id="PS50880"/>
    </source>
</evidence>
<evidence type="ECO:0000256" key="5">
    <source>
        <dbReference type="ARBA" id="ARBA00022842"/>
    </source>
</evidence>
<dbReference type="AlphaFoldDB" id="A0A381QNQ3"/>
<reference evidence="11" key="1">
    <citation type="submission" date="2018-05" db="EMBL/GenBank/DDBJ databases">
        <authorList>
            <person name="Lanie J.A."/>
            <person name="Ng W.-L."/>
            <person name="Kazmierczak K.M."/>
            <person name="Andrzejewski T.M."/>
            <person name="Davidsen T.M."/>
            <person name="Wayne K.J."/>
            <person name="Tettelin H."/>
            <person name="Glass J.I."/>
            <person name="Rusch D."/>
            <person name="Podicherti R."/>
            <person name="Tsui H.-C.T."/>
            <person name="Winkler M.E."/>
        </authorList>
    </citation>
    <scope>NUCLEOTIDE SEQUENCE</scope>
</reference>
<evidence type="ECO:0000256" key="7">
    <source>
        <dbReference type="ARBA" id="ARBA00023125"/>
    </source>
</evidence>
<dbReference type="Gene3D" id="1.10.460.10">
    <property type="entry name" value="Topoisomerase I, domain 2"/>
    <property type="match status" value="1"/>
</dbReference>
<dbReference type="InterPro" id="IPR003602">
    <property type="entry name" value="Topo_IA_DNA-bd_dom"/>
</dbReference>
<dbReference type="EMBL" id="UINC01001391">
    <property type="protein sequence ID" value="SUZ79547.1"/>
    <property type="molecule type" value="Genomic_DNA"/>
</dbReference>
<dbReference type="Gene3D" id="2.70.20.10">
    <property type="entry name" value="Topoisomerase I, domain 3"/>
    <property type="match status" value="1"/>
</dbReference>
<keyword evidence="8" id="KW-0413">Isomerase</keyword>
<dbReference type="Gene3D" id="1.10.290.10">
    <property type="entry name" value="Topoisomerase I, domain 4"/>
    <property type="match status" value="1"/>
</dbReference>
<feature type="domain" description="Topo IA-type catalytic" evidence="10">
    <location>
        <begin position="129"/>
        <end position="580"/>
    </location>
</feature>
<dbReference type="GO" id="GO:0003917">
    <property type="term" value="F:DNA topoisomerase type I (single strand cut, ATP-independent) activity"/>
    <property type="evidence" value="ECO:0007669"/>
    <property type="project" value="UniProtKB-EC"/>
</dbReference>
<dbReference type="PANTHER" id="PTHR42785:SF1">
    <property type="entry name" value="DNA TOPOISOMERASE"/>
    <property type="match status" value="1"/>
</dbReference>
<dbReference type="GO" id="GO:0006265">
    <property type="term" value="P:DNA topological change"/>
    <property type="evidence" value="ECO:0007669"/>
    <property type="project" value="InterPro"/>
</dbReference>
<dbReference type="InterPro" id="IPR025589">
    <property type="entry name" value="Toprim_C_rpt"/>
</dbReference>
<dbReference type="InterPro" id="IPR003601">
    <property type="entry name" value="Topo_IA_2"/>
</dbReference>
<dbReference type="InterPro" id="IPR013826">
    <property type="entry name" value="Topo_IA_cen_sub3"/>
</dbReference>
<comment type="catalytic activity">
    <reaction evidence="1">
        <text>ATP-independent breakage of single-stranded DNA, followed by passage and rejoining.</text>
        <dbReference type="EC" id="5.6.2.1"/>
    </reaction>
</comment>
<dbReference type="SUPFAM" id="SSF56712">
    <property type="entry name" value="Prokaryotic type I DNA topoisomerase"/>
    <property type="match status" value="1"/>
</dbReference>
<dbReference type="CDD" id="cd00186">
    <property type="entry name" value="TOP1Ac"/>
    <property type="match status" value="1"/>
</dbReference>
<dbReference type="PROSITE" id="PS50880">
    <property type="entry name" value="TOPRIM"/>
    <property type="match status" value="1"/>
</dbReference>
<dbReference type="InterPro" id="IPR005733">
    <property type="entry name" value="TopoI_bac-type"/>
</dbReference>
<dbReference type="HAMAP" id="MF_00952">
    <property type="entry name" value="Topoisom_1_prok"/>
    <property type="match status" value="1"/>
</dbReference>
<evidence type="ECO:0000256" key="8">
    <source>
        <dbReference type="ARBA" id="ARBA00023235"/>
    </source>
</evidence>
<dbReference type="SMART" id="SM00437">
    <property type="entry name" value="TOP1Ac"/>
    <property type="match status" value="1"/>
</dbReference>
<gene>
    <name evidence="11" type="ORF">METZ01_LOCUS32401</name>
</gene>
<feature type="domain" description="Toprim" evidence="9">
    <location>
        <begin position="3"/>
        <end position="113"/>
    </location>
</feature>
<evidence type="ECO:0000256" key="1">
    <source>
        <dbReference type="ARBA" id="ARBA00000213"/>
    </source>
</evidence>
<dbReference type="Gene3D" id="3.40.50.140">
    <property type="match status" value="1"/>
</dbReference>
<dbReference type="InterPro" id="IPR028612">
    <property type="entry name" value="Topoisom_1_IA"/>
</dbReference>
<keyword evidence="6" id="KW-0799">Topoisomerase</keyword>
<name>A0A381QNQ3_9ZZZZ</name>
<evidence type="ECO:0000256" key="6">
    <source>
        <dbReference type="ARBA" id="ARBA00023029"/>
    </source>
</evidence>
<dbReference type="NCBIfam" id="TIGR01051">
    <property type="entry name" value="topA_bact"/>
    <property type="match status" value="1"/>
</dbReference>
<dbReference type="CDD" id="cd03363">
    <property type="entry name" value="TOPRIM_TopoIA_TopoI"/>
    <property type="match status" value="1"/>
</dbReference>
<dbReference type="Pfam" id="PF01131">
    <property type="entry name" value="Topoisom_bac"/>
    <property type="match status" value="1"/>
</dbReference>
<protein>
    <recommendedName>
        <fullName evidence="3">DNA topoisomerase</fullName>
        <ecNumber evidence="3">5.6.2.1</ecNumber>
    </recommendedName>
</protein>
<dbReference type="GO" id="GO:0003677">
    <property type="term" value="F:DNA binding"/>
    <property type="evidence" value="ECO:0007669"/>
    <property type="project" value="UniProtKB-KW"/>
</dbReference>
<dbReference type="PROSITE" id="PS00396">
    <property type="entry name" value="TOPO_IA_1"/>
    <property type="match status" value="1"/>
</dbReference>
<proteinExistence type="inferred from homology"/>
<dbReference type="PANTHER" id="PTHR42785">
    <property type="entry name" value="DNA TOPOISOMERASE, TYPE IA, CORE"/>
    <property type="match status" value="1"/>
</dbReference>
<dbReference type="PRINTS" id="PR00417">
    <property type="entry name" value="PRTPISMRASEI"/>
</dbReference>
<dbReference type="InterPro" id="IPR023406">
    <property type="entry name" value="Topo_IA_AS"/>
</dbReference>
<dbReference type="Pfam" id="PF01751">
    <property type="entry name" value="Toprim"/>
    <property type="match status" value="1"/>
</dbReference>
<dbReference type="SMART" id="SM00493">
    <property type="entry name" value="TOPRIM"/>
    <property type="match status" value="1"/>
</dbReference>
<dbReference type="InterPro" id="IPR034149">
    <property type="entry name" value="TOPRIM_TopoI"/>
</dbReference>
<dbReference type="Pfam" id="PF13368">
    <property type="entry name" value="Toprim_C_rpt"/>
    <property type="match status" value="3"/>
</dbReference>
<dbReference type="GO" id="GO:0046872">
    <property type="term" value="F:metal ion binding"/>
    <property type="evidence" value="ECO:0007669"/>
    <property type="project" value="UniProtKB-KW"/>
</dbReference>
<evidence type="ECO:0000259" key="10">
    <source>
        <dbReference type="PROSITE" id="PS52039"/>
    </source>
</evidence>
<dbReference type="InterPro" id="IPR013497">
    <property type="entry name" value="Topo_IA_cen"/>
</dbReference>
<dbReference type="InterPro" id="IPR006171">
    <property type="entry name" value="TOPRIM_dom"/>
</dbReference>
<organism evidence="11">
    <name type="scientific">marine metagenome</name>
    <dbReference type="NCBI Taxonomy" id="408172"/>
    <lineage>
        <taxon>unclassified sequences</taxon>
        <taxon>metagenomes</taxon>
        <taxon>ecological metagenomes</taxon>
    </lineage>
</organism>
<evidence type="ECO:0000313" key="11">
    <source>
        <dbReference type="EMBL" id="SUZ79547.1"/>
    </source>
</evidence>
<evidence type="ECO:0000256" key="2">
    <source>
        <dbReference type="ARBA" id="ARBA00009446"/>
    </source>
</evidence>
<evidence type="ECO:0000256" key="3">
    <source>
        <dbReference type="ARBA" id="ARBA00012891"/>
    </source>
</evidence>
<sequence length="785" mass="88487">MAKNLIIVESPAKARTISKFLGKEYSVKASMGHVRDLPSSMLGFDPENGFAPQYVISKDKKKTVAELKKQIDKKTEVYLATDEDREGEAISWHLLNALGLEKSPVKRIVFHEITKSAILSALENPREVDKQLVNAQQARRILDRAVGYELSPLLWKKIKPGLSAGRVQSVSVYILVEREKEIRKFKPEEYWKIRAEFSEFSAELKKLDGKPAKVVNETEAKAIESSVKQGDFVVHEIDERMTNRNPGAPFTTSTIQQEASVKLGFSVKRTMVVAQQLYEGNFDNPDYNGGLITYMRTDSVVLAKQALTQAQEVIDSEYGSKFGLKEPRFFRNRSTNAQEAHEAIRPVDFSLKPSTVKDSLSVDQYRLYSLVWKRALASQMSVAEIARTTIKIEAGANKECLFEAQGQRVVFPGFLQAYTEGTDDPEESMSEKDVILPKVEKDQVLTVKDQKYTLVHEDGTEEEIEGPVKREQFFTKPPPRYTEASLVKKMESEGIGRPSTFAPTISTIQDRGYVEVTPEKRLKPTSIGEVVTDFLRDHFSEIVNLGFTAKIERNFDRIANGEENWVEMIGNFYEPFHQRVGEKDEFVTRAEVLKRRELGTDSESGKPVSVSIGKFGPMVQIGTYEDEEKPRFASLPSNLNLNEVTYEEAMKCFALPRTLGNYESGEEIIVNNGRYGAYVRMGKDFFSLPEGEDPLNTSLEAAHEIIREGLEKKAKNTIHDFGEIRVINGRFGPYIKSGKKNYKIPKGVEPEKLDELACQKIIAEAPHSKGNKGGKRRFIKKGTAA</sequence>
<evidence type="ECO:0000256" key="4">
    <source>
        <dbReference type="ARBA" id="ARBA00022723"/>
    </source>
</evidence>
<comment type="similarity">
    <text evidence="2">Belongs to the type IA topoisomerase family.</text>
</comment>
<dbReference type="SMART" id="SM00436">
    <property type="entry name" value="TOP1Bc"/>
    <property type="match status" value="1"/>
</dbReference>
<accession>A0A381QNQ3</accession>
<dbReference type="EC" id="5.6.2.1" evidence="3"/>
<keyword evidence="4" id="KW-0479">Metal-binding</keyword>
<dbReference type="InterPro" id="IPR013825">
    <property type="entry name" value="Topo_IA_cen_sub2"/>
</dbReference>
<dbReference type="InterPro" id="IPR013824">
    <property type="entry name" value="Topo_IA_cen_sub1"/>
</dbReference>
<keyword evidence="7" id="KW-0238">DNA-binding</keyword>